<dbReference type="EMBL" id="CP001804">
    <property type="protein sequence ID" value="ACY17304.1"/>
    <property type="molecule type" value="Genomic_DNA"/>
</dbReference>
<evidence type="ECO:0000313" key="3">
    <source>
        <dbReference type="Proteomes" id="UP000001880"/>
    </source>
</evidence>
<dbReference type="RefSeq" id="WP_012829902.1">
    <property type="nucleotide sequence ID" value="NC_013440.1"/>
</dbReference>
<proteinExistence type="predicted"/>
<protein>
    <submittedName>
        <fullName evidence="2">Uncharacterized protein</fullName>
    </submittedName>
</protein>
<dbReference type="eggNOG" id="ENOG5031760">
    <property type="taxonomic scope" value="Bacteria"/>
</dbReference>
<accession>D0LST2</accession>
<dbReference type="OrthoDB" id="5518689at2"/>
<feature type="compositionally biased region" description="Acidic residues" evidence="1">
    <location>
        <begin position="406"/>
        <end position="415"/>
    </location>
</feature>
<reference evidence="2 3" key="1">
    <citation type="journal article" date="2010" name="Stand. Genomic Sci.">
        <title>Complete genome sequence of Haliangium ochraceum type strain (SMP-2).</title>
        <authorList>
            <consortium name="US DOE Joint Genome Institute (JGI-PGF)"/>
            <person name="Ivanova N."/>
            <person name="Daum C."/>
            <person name="Lang E."/>
            <person name="Abt B."/>
            <person name="Kopitz M."/>
            <person name="Saunders E."/>
            <person name="Lapidus A."/>
            <person name="Lucas S."/>
            <person name="Glavina Del Rio T."/>
            <person name="Nolan M."/>
            <person name="Tice H."/>
            <person name="Copeland A."/>
            <person name="Cheng J.F."/>
            <person name="Chen F."/>
            <person name="Bruce D."/>
            <person name="Goodwin L."/>
            <person name="Pitluck S."/>
            <person name="Mavromatis K."/>
            <person name="Pati A."/>
            <person name="Mikhailova N."/>
            <person name="Chen A."/>
            <person name="Palaniappan K."/>
            <person name="Land M."/>
            <person name="Hauser L."/>
            <person name="Chang Y.J."/>
            <person name="Jeffries C.D."/>
            <person name="Detter J.C."/>
            <person name="Brettin T."/>
            <person name="Rohde M."/>
            <person name="Goker M."/>
            <person name="Bristow J."/>
            <person name="Markowitz V."/>
            <person name="Eisen J.A."/>
            <person name="Hugenholtz P."/>
            <person name="Kyrpides N.C."/>
            <person name="Klenk H.P."/>
        </authorList>
    </citation>
    <scope>NUCLEOTIDE SEQUENCE [LARGE SCALE GENOMIC DNA]</scope>
    <source>
        <strain evidence="3">DSM 14365 / CIP 107738 / JCM 11303 / AJ 13395 / SMP-2</strain>
    </source>
</reference>
<dbReference type="KEGG" id="hoh:Hoch_4814"/>
<evidence type="ECO:0000313" key="2">
    <source>
        <dbReference type="EMBL" id="ACY17304.1"/>
    </source>
</evidence>
<evidence type="ECO:0000256" key="1">
    <source>
        <dbReference type="SAM" id="MobiDB-lite"/>
    </source>
</evidence>
<name>D0LST2_HALO1</name>
<feature type="compositionally biased region" description="Gly residues" evidence="1">
    <location>
        <begin position="416"/>
        <end position="425"/>
    </location>
</feature>
<dbReference type="AlphaFoldDB" id="D0LST2"/>
<keyword evidence="3" id="KW-1185">Reference proteome</keyword>
<dbReference type="HOGENOM" id="CLU_645241_0_0_7"/>
<feature type="region of interest" description="Disordered" evidence="1">
    <location>
        <begin position="393"/>
        <end position="425"/>
    </location>
</feature>
<sequence>MARRTAADFLSSFVLPLVRGGEMHVGAPISVEEAEQMALDLPHASEPLVAVDEARAEVLGDLVVQPPSLVLDADEVYLAAALHDILFLPHPDAEVLLATSRVRRRVAETARHLAAQPPTRARRRVLARHALLHNLFAIERVDTRVSWWTGSASFLGQSPPARLTAWGGVRRVQREETRARFAELLCSDEAVPVVSMLLRRSPLTQLLAAHPQAPGLHWEDAVFLLRDAEMARAVAYRALEPPEPAAKMLAPARFAAAFEQMLERSAPPEDLRAVAAFLVHLNVLLAHAELRQEPSSRSALLTTVLAPERAGKRPRGLSTFLALPVALAAVDPRLGSPPGLGQDERLAARWRVHREQVAAGVGEAVITTLTHRLRKRLGGANLLAGFGDDELDDELVVDSGDSGDGGGEDSGDDGDGGVAVAGNAG</sequence>
<organism evidence="2 3">
    <name type="scientific">Haliangium ochraceum (strain DSM 14365 / JCM 11303 / SMP-2)</name>
    <dbReference type="NCBI Taxonomy" id="502025"/>
    <lineage>
        <taxon>Bacteria</taxon>
        <taxon>Pseudomonadati</taxon>
        <taxon>Myxococcota</taxon>
        <taxon>Polyangia</taxon>
        <taxon>Haliangiales</taxon>
        <taxon>Kofleriaceae</taxon>
        <taxon>Haliangium</taxon>
    </lineage>
</organism>
<gene>
    <name evidence="2" type="ordered locus">Hoch_4814</name>
</gene>
<dbReference type="Proteomes" id="UP000001880">
    <property type="component" value="Chromosome"/>
</dbReference>
<dbReference type="STRING" id="502025.Hoch_4814"/>